<sequence>MEKYMISLALDDLQDSEMLCGYARQAMNDGNTDFAAFFKDRAKLRMKQFWDDMARISRMTDSESMCRAFVDAQKERVSRMEYEVEHMK</sequence>
<dbReference type="EMBL" id="DXBO01000019">
    <property type="protein sequence ID" value="HIZ47314.1"/>
    <property type="molecule type" value="Genomic_DNA"/>
</dbReference>
<protein>
    <submittedName>
        <fullName evidence="1">Uncharacterized protein</fullName>
    </submittedName>
</protein>
<proteinExistence type="predicted"/>
<evidence type="ECO:0000313" key="2">
    <source>
        <dbReference type="Proteomes" id="UP000824031"/>
    </source>
</evidence>
<dbReference type="Proteomes" id="UP000824031">
    <property type="component" value="Unassembled WGS sequence"/>
</dbReference>
<dbReference type="AlphaFoldDB" id="A0A9D2F0I4"/>
<name>A0A9D2F0I4_9FIRM</name>
<gene>
    <name evidence="1" type="ORF">H9810_01155</name>
</gene>
<reference evidence="1" key="2">
    <citation type="submission" date="2021-04" db="EMBL/GenBank/DDBJ databases">
        <authorList>
            <person name="Gilroy R."/>
        </authorList>
    </citation>
    <scope>NUCLEOTIDE SEQUENCE</scope>
    <source>
        <strain evidence="1">3436</strain>
    </source>
</reference>
<reference evidence="1" key="1">
    <citation type="journal article" date="2021" name="PeerJ">
        <title>Extensive microbial diversity within the chicken gut microbiome revealed by metagenomics and culture.</title>
        <authorList>
            <person name="Gilroy R."/>
            <person name="Ravi A."/>
            <person name="Getino M."/>
            <person name="Pursley I."/>
            <person name="Horton D.L."/>
            <person name="Alikhan N.F."/>
            <person name="Baker D."/>
            <person name="Gharbi K."/>
            <person name="Hall N."/>
            <person name="Watson M."/>
            <person name="Adriaenssens E.M."/>
            <person name="Foster-Nyarko E."/>
            <person name="Jarju S."/>
            <person name="Secka A."/>
            <person name="Antonio M."/>
            <person name="Oren A."/>
            <person name="Chaudhuri R.R."/>
            <person name="La Ragione R."/>
            <person name="Hildebrand F."/>
            <person name="Pallen M.J."/>
        </authorList>
    </citation>
    <scope>NUCLEOTIDE SEQUENCE</scope>
    <source>
        <strain evidence="1">3436</strain>
    </source>
</reference>
<evidence type="ECO:0000313" key="1">
    <source>
        <dbReference type="EMBL" id="HIZ47314.1"/>
    </source>
</evidence>
<organism evidence="1 2">
    <name type="scientific">Candidatus Gemmiger excrementavium</name>
    <dbReference type="NCBI Taxonomy" id="2838608"/>
    <lineage>
        <taxon>Bacteria</taxon>
        <taxon>Bacillati</taxon>
        <taxon>Bacillota</taxon>
        <taxon>Clostridia</taxon>
        <taxon>Eubacteriales</taxon>
        <taxon>Gemmiger</taxon>
    </lineage>
</organism>
<comment type="caution">
    <text evidence="1">The sequence shown here is derived from an EMBL/GenBank/DDBJ whole genome shotgun (WGS) entry which is preliminary data.</text>
</comment>
<accession>A0A9D2F0I4</accession>